<dbReference type="PROSITE" id="PS50044">
    <property type="entry name" value="SIGMA54_3"/>
    <property type="match status" value="1"/>
</dbReference>
<proteinExistence type="inferred from homology"/>
<feature type="domain" description="RNA polymerase sigma factor 54 core-binding" evidence="10">
    <location>
        <begin position="65"/>
        <end position="246"/>
    </location>
</feature>
<dbReference type="InterPro" id="IPR038709">
    <property type="entry name" value="RpoN_core-bd_sf"/>
</dbReference>
<organism evidence="11 12">
    <name type="scientific">Latilactobacillus curvatus</name>
    <name type="common">Lactobacillus curvatus</name>
    <dbReference type="NCBI Taxonomy" id="28038"/>
    <lineage>
        <taxon>Bacteria</taxon>
        <taxon>Bacillati</taxon>
        <taxon>Bacillota</taxon>
        <taxon>Bacilli</taxon>
        <taxon>Lactobacillales</taxon>
        <taxon>Lactobacillaceae</taxon>
        <taxon>Latilactobacillus</taxon>
    </lineage>
</organism>
<dbReference type="GO" id="GO:0001216">
    <property type="term" value="F:DNA-binding transcription activator activity"/>
    <property type="evidence" value="ECO:0007669"/>
    <property type="project" value="InterPro"/>
</dbReference>
<dbReference type="Proteomes" id="UP000257607">
    <property type="component" value="Chromosome"/>
</dbReference>
<reference evidence="11 12" key="1">
    <citation type="submission" date="2018-07" db="EMBL/GenBank/DDBJ databases">
        <title>Lactobacillus curvatus genome sequence.</title>
        <authorList>
            <person name="Prechtl R."/>
        </authorList>
    </citation>
    <scope>NUCLEOTIDE SEQUENCE [LARGE SCALE GENOMIC DNA]</scope>
    <source>
        <strain evidence="11 12">TMW 1.1928</strain>
    </source>
</reference>
<evidence type="ECO:0000259" key="9">
    <source>
        <dbReference type="Pfam" id="PF04552"/>
    </source>
</evidence>
<evidence type="ECO:0000256" key="6">
    <source>
        <dbReference type="ARBA" id="ARBA00023082"/>
    </source>
</evidence>
<evidence type="ECO:0000256" key="8">
    <source>
        <dbReference type="ARBA" id="ARBA00023163"/>
    </source>
</evidence>
<dbReference type="PANTHER" id="PTHR32248">
    <property type="entry name" value="RNA POLYMERASE SIGMA-54 FACTOR"/>
    <property type="match status" value="1"/>
</dbReference>
<keyword evidence="2" id="KW-0240">DNA-directed RNA polymerase</keyword>
<dbReference type="PANTHER" id="PTHR32248:SF4">
    <property type="entry name" value="RNA POLYMERASE SIGMA-54 FACTOR"/>
    <property type="match status" value="1"/>
</dbReference>
<dbReference type="GO" id="GO:0016987">
    <property type="term" value="F:sigma factor activity"/>
    <property type="evidence" value="ECO:0007669"/>
    <property type="project" value="UniProtKB-KW"/>
</dbReference>
<dbReference type="InterPro" id="IPR007634">
    <property type="entry name" value="RNA_pol_sigma_54_DNA-bd"/>
</dbReference>
<evidence type="ECO:0000259" key="10">
    <source>
        <dbReference type="Pfam" id="PF04963"/>
    </source>
</evidence>
<dbReference type="AlphaFoldDB" id="A0A1B2A4B9"/>
<keyword evidence="4" id="KW-0548">Nucleotidyltransferase</keyword>
<name>A0A1B2A4B9_LATCU</name>
<evidence type="ECO:0000256" key="7">
    <source>
        <dbReference type="ARBA" id="ARBA00023125"/>
    </source>
</evidence>
<accession>A0A1B2A4B9</accession>
<dbReference type="InterPro" id="IPR000394">
    <property type="entry name" value="RNA_pol_sigma_54"/>
</dbReference>
<evidence type="ECO:0000256" key="3">
    <source>
        <dbReference type="ARBA" id="ARBA00022679"/>
    </source>
</evidence>
<sequence length="417" mass="47321">MVFTQEMQQKQVLKLTPSFFDGLTVLKKSVPALFTDLVGKASQNPFLSIHYQVAEMDDSWLSNDLVSSENLRAVLEQQVRLERYAPIIQNGLLVIIDQLDGEGYLRVPLEQISDEEDTSLQHLQECLTILQTFDPIGVGARDLAESLLIQARMDPSVPQGVTALLTNGRQLLENQDYGALCQQLAINQTELEVLLDYVKQLNPYPCAAYTTEKTQYITAELLLKIEDNQCTVELFDEGLISLNFDQQAFDQMAATQDTEAQRFLAGQEKQYLNLKRLLNNRYDTLMLVGQYLVTQQSAYLMGATPALKPLLVKDVAAHLGFSSSTISRTINNHYLMWHNQPLELKQLISAPIRSDGESQSTVLWAIQEIVNHEDREHPLSDEKMQYMLEAQSIQISRRTVTKYRQKLKIPAAAKRKE</sequence>
<evidence type="ECO:0000256" key="4">
    <source>
        <dbReference type="ARBA" id="ARBA00022695"/>
    </source>
</evidence>
<dbReference type="PROSITE" id="PS00717">
    <property type="entry name" value="SIGMA54_1"/>
    <property type="match status" value="1"/>
</dbReference>
<evidence type="ECO:0000313" key="11">
    <source>
        <dbReference type="EMBL" id="AXN36578.1"/>
    </source>
</evidence>
<dbReference type="GO" id="GO:0003677">
    <property type="term" value="F:DNA binding"/>
    <property type="evidence" value="ECO:0007669"/>
    <property type="project" value="UniProtKB-KW"/>
</dbReference>
<dbReference type="NCBIfam" id="TIGR02395">
    <property type="entry name" value="rpoN_sigma"/>
    <property type="match status" value="1"/>
</dbReference>
<keyword evidence="8" id="KW-0804">Transcription</keyword>
<evidence type="ECO:0000256" key="1">
    <source>
        <dbReference type="ARBA" id="ARBA00008798"/>
    </source>
</evidence>
<feature type="domain" description="RNA polymerase sigma factor 54 DNA-binding" evidence="9">
    <location>
        <begin position="263"/>
        <end position="416"/>
    </location>
</feature>
<dbReference type="RefSeq" id="WP_065825183.1">
    <property type="nucleotide sequence ID" value="NZ_CP016467.1"/>
</dbReference>
<dbReference type="OrthoDB" id="9814402at2"/>
<protein>
    <submittedName>
        <fullName evidence="11">RNA polymerase sigma-54 factor</fullName>
    </submittedName>
</protein>
<evidence type="ECO:0000256" key="5">
    <source>
        <dbReference type="ARBA" id="ARBA00023015"/>
    </source>
</evidence>
<keyword evidence="7" id="KW-0238">DNA-binding</keyword>
<dbReference type="PRINTS" id="PR00045">
    <property type="entry name" value="SIGMA54FCT"/>
</dbReference>
<dbReference type="GO" id="GO:0016779">
    <property type="term" value="F:nucleotidyltransferase activity"/>
    <property type="evidence" value="ECO:0007669"/>
    <property type="project" value="UniProtKB-KW"/>
</dbReference>
<comment type="similarity">
    <text evidence="1">Belongs to the sigma-54 factor family.</text>
</comment>
<keyword evidence="3" id="KW-0808">Transferase</keyword>
<keyword evidence="6" id="KW-0731">Sigma factor</keyword>
<keyword evidence="5" id="KW-0805">Transcription regulation</keyword>
<evidence type="ECO:0000256" key="2">
    <source>
        <dbReference type="ARBA" id="ARBA00022478"/>
    </source>
</evidence>
<dbReference type="GO" id="GO:0006352">
    <property type="term" value="P:DNA-templated transcription initiation"/>
    <property type="evidence" value="ECO:0007669"/>
    <property type="project" value="InterPro"/>
</dbReference>
<dbReference type="EMBL" id="CP031003">
    <property type="protein sequence ID" value="AXN36578.1"/>
    <property type="molecule type" value="Genomic_DNA"/>
</dbReference>
<evidence type="ECO:0000313" key="12">
    <source>
        <dbReference type="Proteomes" id="UP000257607"/>
    </source>
</evidence>
<dbReference type="PROSITE" id="PS00718">
    <property type="entry name" value="SIGMA54_2"/>
    <property type="match status" value="1"/>
</dbReference>
<gene>
    <name evidence="11" type="primary">rpoN</name>
    <name evidence="11" type="ORF">DT351_09670</name>
</gene>
<dbReference type="Pfam" id="PF04552">
    <property type="entry name" value="Sigma54_DBD"/>
    <property type="match status" value="1"/>
</dbReference>
<dbReference type="Pfam" id="PF04963">
    <property type="entry name" value="Sigma54_CBD"/>
    <property type="match status" value="1"/>
</dbReference>
<dbReference type="GO" id="GO:0000428">
    <property type="term" value="C:DNA-directed RNA polymerase complex"/>
    <property type="evidence" value="ECO:0007669"/>
    <property type="project" value="UniProtKB-KW"/>
</dbReference>
<dbReference type="Gene3D" id="1.10.10.1330">
    <property type="entry name" value="RNA polymerase sigma-54 factor, core-binding domain"/>
    <property type="match status" value="1"/>
</dbReference>
<dbReference type="Gene3D" id="1.10.10.60">
    <property type="entry name" value="Homeodomain-like"/>
    <property type="match status" value="1"/>
</dbReference>
<dbReference type="PIRSF" id="PIRSF000774">
    <property type="entry name" value="RpoN"/>
    <property type="match status" value="1"/>
</dbReference>
<dbReference type="InterPro" id="IPR007046">
    <property type="entry name" value="RNA_pol_sigma_54_core-bd"/>
</dbReference>